<sequence length="314" mass="35795">MERFDANVRRWTDALGNAERTILRNIGVGVFLGFRQLRVEPDFLDACLKFWDPLLNVFRFPSGEVCPLVEEFSAIGGWSHRAVQVALRTELSYRAQVQNFLELSGTQVDDLFEGQRINMLRLSERFSNLSDTSISAEARRKALSFCLIHRYAFCDLMDERAFGLPRLVGVVEQMMVGRNPTSLILGETLVGLTDRLTSSVHEYRGSPRILQIWLMERLSVLAPVPFGVAFAPGGVTTRARSWAGPSDRRLGYFDGFVRERPIRWVVPWWGLTTMTASTLYGSSRGYTVCSFEMAIRIHPWRVLRQFGRVQKIPP</sequence>
<dbReference type="InterPro" id="IPR044824">
    <property type="entry name" value="MAIN-like"/>
</dbReference>
<dbReference type="Proteomes" id="UP001443914">
    <property type="component" value="Unassembled WGS sequence"/>
</dbReference>
<dbReference type="GO" id="GO:0010073">
    <property type="term" value="P:meristem maintenance"/>
    <property type="evidence" value="ECO:0007669"/>
    <property type="project" value="InterPro"/>
</dbReference>
<gene>
    <name evidence="1" type="ORF">RND81_09G063200</name>
</gene>
<proteinExistence type="predicted"/>
<name>A0AAW1IHA8_SAPOF</name>
<comment type="caution">
    <text evidence="1">The sequence shown here is derived from an EMBL/GenBank/DDBJ whole genome shotgun (WGS) entry which is preliminary data.</text>
</comment>
<dbReference type="EMBL" id="JBDFQZ010000009">
    <property type="protein sequence ID" value="KAK9689499.1"/>
    <property type="molecule type" value="Genomic_DNA"/>
</dbReference>
<accession>A0AAW1IHA8</accession>
<dbReference type="PANTHER" id="PTHR46033:SF16">
    <property type="entry name" value="AMINOTRANSFERASE-LIKE PLANT MOBILE DOMAIN-CONTAINING PROTEIN"/>
    <property type="match status" value="1"/>
</dbReference>
<organism evidence="1 2">
    <name type="scientific">Saponaria officinalis</name>
    <name type="common">Common soapwort</name>
    <name type="synonym">Lychnis saponaria</name>
    <dbReference type="NCBI Taxonomy" id="3572"/>
    <lineage>
        <taxon>Eukaryota</taxon>
        <taxon>Viridiplantae</taxon>
        <taxon>Streptophyta</taxon>
        <taxon>Embryophyta</taxon>
        <taxon>Tracheophyta</taxon>
        <taxon>Spermatophyta</taxon>
        <taxon>Magnoliopsida</taxon>
        <taxon>eudicotyledons</taxon>
        <taxon>Gunneridae</taxon>
        <taxon>Pentapetalae</taxon>
        <taxon>Caryophyllales</taxon>
        <taxon>Caryophyllaceae</taxon>
        <taxon>Caryophylleae</taxon>
        <taxon>Saponaria</taxon>
    </lineage>
</organism>
<evidence type="ECO:0000313" key="2">
    <source>
        <dbReference type="Proteomes" id="UP001443914"/>
    </source>
</evidence>
<dbReference type="AlphaFoldDB" id="A0AAW1IHA8"/>
<dbReference type="PANTHER" id="PTHR46033">
    <property type="entry name" value="PROTEIN MAIN-LIKE 2"/>
    <property type="match status" value="1"/>
</dbReference>
<keyword evidence="2" id="KW-1185">Reference proteome</keyword>
<protein>
    <submittedName>
        <fullName evidence="1">Uncharacterized protein</fullName>
    </submittedName>
</protein>
<evidence type="ECO:0000313" key="1">
    <source>
        <dbReference type="EMBL" id="KAK9689499.1"/>
    </source>
</evidence>
<reference evidence="1" key="1">
    <citation type="submission" date="2024-03" db="EMBL/GenBank/DDBJ databases">
        <title>WGS assembly of Saponaria officinalis var. Norfolk2.</title>
        <authorList>
            <person name="Jenkins J."/>
            <person name="Shu S."/>
            <person name="Grimwood J."/>
            <person name="Barry K."/>
            <person name="Goodstein D."/>
            <person name="Schmutz J."/>
            <person name="Leebens-Mack J."/>
            <person name="Osbourn A."/>
        </authorList>
    </citation>
    <scope>NUCLEOTIDE SEQUENCE [LARGE SCALE GENOMIC DNA]</scope>
    <source>
        <strain evidence="1">JIC</strain>
    </source>
</reference>